<dbReference type="AlphaFoldDB" id="A0A7W6K0G0"/>
<dbReference type="Proteomes" id="UP000584824">
    <property type="component" value="Unassembled WGS sequence"/>
</dbReference>
<reference evidence="2 3" key="1">
    <citation type="submission" date="2020-08" db="EMBL/GenBank/DDBJ databases">
        <title>Genomic Encyclopedia of Type Strains, Phase IV (KMG-IV): sequencing the most valuable type-strain genomes for metagenomic binning, comparative biology and taxonomic classification.</title>
        <authorList>
            <person name="Goeker M."/>
        </authorList>
    </citation>
    <scope>NUCLEOTIDE SEQUENCE [LARGE SCALE GENOMIC DNA]</scope>
    <source>
        <strain evidence="2 3">DSM 26385</strain>
    </source>
</reference>
<evidence type="ECO:0000313" key="3">
    <source>
        <dbReference type="Proteomes" id="UP000584824"/>
    </source>
</evidence>
<evidence type="ECO:0000313" key="2">
    <source>
        <dbReference type="EMBL" id="MBB4101822.1"/>
    </source>
</evidence>
<feature type="region of interest" description="Disordered" evidence="1">
    <location>
        <begin position="231"/>
        <end position="285"/>
    </location>
</feature>
<keyword evidence="3" id="KW-1185">Reference proteome</keyword>
<dbReference type="EMBL" id="JACIDU010000001">
    <property type="protein sequence ID" value="MBB4101822.1"/>
    <property type="molecule type" value="Genomic_DNA"/>
</dbReference>
<gene>
    <name evidence="2" type="ORF">GGQ66_000338</name>
</gene>
<evidence type="ECO:0000256" key="1">
    <source>
        <dbReference type="SAM" id="MobiDB-lite"/>
    </source>
</evidence>
<sequence length="302" mass="32130">MLPPILSVSNTTVQHRVPPRQEHDGHPRGGQGQNPQGNRSDQGTVAVSSAVSGRVNILNLSGPETMTMSLSQLSDAIAKALDMPAMPGESPAMHALRLANAILAMNEGPSMALERQLGHLLKGLPLQLVALALKQPGGAEAARVAAYLEVNRQKGDAATDAVVASYLQNEASEDDSLIALALRSARPEIELKGVSNIQPFENQLLQAAFLAAQRVGIALPYVNMAIDDVTQEDEDEDEERHASHEDGNHADDGDGEEDESDQQPALTHEAKSGGETISSPADEDEAADEFAYAYYQRMSGAL</sequence>
<comment type="caution">
    <text evidence="2">The sequence shown here is derived from an EMBL/GenBank/DDBJ whole genome shotgun (WGS) entry which is preliminary data.</text>
</comment>
<protein>
    <submittedName>
        <fullName evidence="2">Uncharacterized protein</fullName>
    </submittedName>
</protein>
<organism evidence="2 3">
    <name type="scientific">Allorhizobium borbori</name>
    <dbReference type="NCBI Taxonomy" id="485907"/>
    <lineage>
        <taxon>Bacteria</taxon>
        <taxon>Pseudomonadati</taxon>
        <taxon>Pseudomonadota</taxon>
        <taxon>Alphaproteobacteria</taxon>
        <taxon>Hyphomicrobiales</taxon>
        <taxon>Rhizobiaceae</taxon>
        <taxon>Rhizobium/Agrobacterium group</taxon>
        <taxon>Allorhizobium</taxon>
    </lineage>
</organism>
<proteinExistence type="predicted"/>
<feature type="compositionally biased region" description="Basic and acidic residues" evidence="1">
    <location>
        <begin position="239"/>
        <end position="252"/>
    </location>
</feature>
<feature type="region of interest" description="Disordered" evidence="1">
    <location>
        <begin position="1"/>
        <end position="46"/>
    </location>
</feature>
<dbReference type="RefSeq" id="WP_183788743.1">
    <property type="nucleotide sequence ID" value="NZ_JACIDU010000001.1"/>
</dbReference>
<accession>A0A7W6K0G0</accession>
<name>A0A7W6K0G0_9HYPH</name>